<evidence type="ECO:0000256" key="7">
    <source>
        <dbReference type="ARBA" id="ARBA00024353"/>
    </source>
</evidence>
<protein>
    <recommendedName>
        <fullName evidence="8">Anti-sigma-W factor RsiW</fullName>
    </recommendedName>
    <alternativeName>
        <fullName evidence="10">Regulator of SigK</fullName>
    </alternativeName>
    <alternativeName>
        <fullName evidence="9">Sigma-K anti-sigma factor RskA</fullName>
    </alternativeName>
</protein>
<evidence type="ECO:0000313" key="15">
    <source>
        <dbReference type="Proteomes" id="UP000252118"/>
    </source>
</evidence>
<evidence type="ECO:0000256" key="10">
    <source>
        <dbReference type="ARBA" id="ARBA00030803"/>
    </source>
</evidence>
<sequence>MTTQQCDHLLDYYNGHLSELEKAQFEKHLESCPQCQEELHELEQLAEFMPFASEVVEPPKDLEERVFANIIGEEEVHSNARPLSRKKKKSWFLPSVAAALALSLIGNAYLFTQLEDQNEVVEQATIDQVVQYVDLAPVNSDAKGTASIIKQGEQTSMVVQASELQDISNGEVYQVWLIKDDKPERAGTFVTSQDGKGSVVFKFNKEFSKKDWDTVAITLEPDANSQLPQGEIVLASEI</sequence>
<keyword evidence="3" id="KW-1003">Cell membrane</keyword>
<evidence type="ECO:0000313" key="14">
    <source>
        <dbReference type="EMBL" id="RBP06100.1"/>
    </source>
</evidence>
<dbReference type="InterPro" id="IPR041916">
    <property type="entry name" value="Anti_sigma_zinc_sf"/>
</dbReference>
<evidence type="ECO:0000256" key="6">
    <source>
        <dbReference type="ARBA" id="ARBA00023136"/>
    </source>
</evidence>
<dbReference type="Gene3D" id="1.10.10.1320">
    <property type="entry name" value="Anti-sigma factor, zinc-finger domain"/>
    <property type="match status" value="1"/>
</dbReference>
<dbReference type="OrthoDB" id="150725at2"/>
<dbReference type="AlphaFoldDB" id="A0A366EWL8"/>
<feature type="domain" description="Putative zinc-finger" evidence="13">
    <location>
        <begin position="7"/>
        <end position="36"/>
    </location>
</feature>
<evidence type="ECO:0000259" key="12">
    <source>
        <dbReference type="Pfam" id="PF10099"/>
    </source>
</evidence>
<dbReference type="InterPro" id="IPR051474">
    <property type="entry name" value="Anti-sigma-K/W_factor"/>
</dbReference>
<dbReference type="Proteomes" id="UP000252118">
    <property type="component" value="Unassembled WGS sequence"/>
</dbReference>
<dbReference type="PANTHER" id="PTHR37461">
    <property type="entry name" value="ANTI-SIGMA-K FACTOR RSKA"/>
    <property type="match status" value="1"/>
</dbReference>
<proteinExistence type="inferred from homology"/>
<dbReference type="RefSeq" id="WP_113968666.1">
    <property type="nucleotide sequence ID" value="NZ_QNRJ01000003.1"/>
</dbReference>
<evidence type="ECO:0000256" key="3">
    <source>
        <dbReference type="ARBA" id="ARBA00022475"/>
    </source>
</evidence>
<comment type="similarity">
    <text evidence="7">Belongs to the zinc-associated anti-sigma factor (ZAS) superfamily. Anti-sigma-W factor family.</text>
</comment>
<dbReference type="GO" id="GO:0016989">
    <property type="term" value="F:sigma factor antagonist activity"/>
    <property type="evidence" value="ECO:0007669"/>
    <property type="project" value="TreeGrafter"/>
</dbReference>
<keyword evidence="4 11" id="KW-0812">Transmembrane</keyword>
<comment type="subcellular location">
    <subcellularLocation>
        <location evidence="2">Cell membrane</location>
    </subcellularLocation>
    <subcellularLocation>
        <location evidence="1">Membrane</location>
        <topology evidence="1">Single-pass membrane protein</topology>
    </subcellularLocation>
</comment>
<keyword evidence="5 11" id="KW-1133">Transmembrane helix</keyword>
<feature type="transmembrane region" description="Helical" evidence="11">
    <location>
        <begin position="91"/>
        <end position="111"/>
    </location>
</feature>
<evidence type="ECO:0000256" key="4">
    <source>
        <dbReference type="ARBA" id="ARBA00022692"/>
    </source>
</evidence>
<comment type="caution">
    <text evidence="14">The sequence shown here is derived from an EMBL/GenBank/DDBJ whole genome shotgun (WGS) entry which is preliminary data.</text>
</comment>
<evidence type="ECO:0000259" key="13">
    <source>
        <dbReference type="Pfam" id="PF13490"/>
    </source>
</evidence>
<gene>
    <name evidence="14" type="ORF">DET59_103230</name>
</gene>
<name>A0A366EWL8_9BACI</name>
<keyword evidence="6 11" id="KW-0472">Membrane</keyword>
<evidence type="ECO:0000256" key="2">
    <source>
        <dbReference type="ARBA" id="ARBA00004236"/>
    </source>
</evidence>
<evidence type="ECO:0000256" key="8">
    <source>
        <dbReference type="ARBA" id="ARBA00024438"/>
    </source>
</evidence>
<dbReference type="Pfam" id="PF10099">
    <property type="entry name" value="RskA_C"/>
    <property type="match status" value="1"/>
</dbReference>
<dbReference type="InterPro" id="IPR027383">
    <property type="entry name" value="Znf_put"/>
</dbReference>
<dbReference type="GO" id="GO:0005886">
    <property type="term" value="C:plasma membrane"/>
    <property type="evidence" value="ECO:0007669"/>
    <property type="project" value="UniProtKB-SubCell"/>
</dbReference>
<organism evidence="14 15">
    <name type="scientific">Rossellomorea aquimaris</name>
    <dbReference type="NCBI Taxonomy" id="189382"/>
    <lineage>
        <taxon>Bacteria</taxon>
        <taxon>Bacillati</taxon>
        <taxon>Bacillota</taxon>
        <taxon>Bacilli</taxon>
        <taxon>Bacillales</taxon>
        <taxon>Bacillaceae</taxon>
        <taxon>Rossellomorea</taxon>
    </lineage>
</organism>
<dbReference type="GO" id="GO:0006417">
    <property type="term" value="P:regulation of translation"/>
    <property type="evidence" value="ECO:0007669"/>
    <property type="project" value="TreeGrafter"/>
</dbReference>
<evidence type="ECO:0000256" key="11">
    <source>
        <dbReference type="SAM" id="Phobius"/>
    </source>
</evidence>
<reference evidence="14 15" key="1">
    <citation type="submission" date="2018-06" db="EMBL/GenBank/DDBJ databases">
        <title>Freshwater and sediment microbial communities from various areas in North America, analyzing microbe dynamics in response to fracking.</title>
        <authorList>
            <person name="Lamendella R."/>
        </authorList>
    </citation>
    <scope>NUCLEOTIDE SEQUENCE [LARGE SCALE GENOMIC DNA]</scope>
    <source>
        <strain evidence="14 15">97B</strain>
    </source>
</reference>
<dbReference type="InterPro" id="IPR018764">
    <property type="entry name" value="RskA_C"/>
</dbReference>
<dbReference type="Pfam" id="PF13490">
    <property type="entry name" value="zf-HC2"/>
    <property type="match status" value="1"/>
</dbReference>
<accession>A0A366EWL8</accession>
<evidence type="ECO:0000256" key="5">
    <source>
        <dbReference type="ARBA" id="ARBA00022989"/>
    </source>
</evidence>
<evidence type="ECO:0000256" key="1">
    <source>
        <dbReference type="ARBA" id="ARBA00004167"/>
    </source>
</evidence>
<evidence type="ECO:0000256" key="9">
    <source>
        <dbReference type="ARBA" id="ARBA00029829"/>
    </source>
</evidence>
<dbReference type="EMBL" id="QNRJ01000003">
    <property type="protein sequence ID" value="RBP06100.1"/>
    <property type="molecule type" value="Genomic_DNA"/>
</dbReference>
<feature type="domain" description="Anti-sigma K factor RskA C-terminal" evidence="12">
    <location>
        <begin position="95"/>
        <end position="231"/>
    </location>
</feature>
<dbReference type="PANTHER" id="PTHR37461:SF1">
    <property type="entry name" value="ANTI-SIGMA-K FACTOR RSKA"/>
    <property type="match status" value="1"/>
</dbReference>